<evidence type="ECO:0000259" key="3">
    <source>
        <dbReference type="Pfam" id="PF24913"/>
    </source>
</evidence>
<dbReference type="PANTHER" id="PTHR36168:SF1">
    <property type="entry name" value="ORC1-LIKE AAA ATPASE DOMAIN-CONTAINING PROTEIN"/>
    <property type="match status" value="1"/>
</dbReference>
<dbReference type="AlphaFoldDB" id="A0A2U9QXB1"/>
<dbReference type="RefSeq" id="XP_029319129.1">
    <property type="nucleotide sequence ID" value="XM_029463269.1"/>
</dbReference>
<dbReference type="OrthoDB" id="511599at2759"/>
<evidence type="ECO:0000313" key="4">
    <source>
        <dbReference type="EMBL" id="AWU73652.1"/>
    </source>
</evidence>
<keyword evidence="2" id="KW-1133">Transmembrane helix</keyword>
<evidence type="ECO:0000256" key="2">
    <source>
        <dbReference type="SAM" id="Phobius"/>
    </source>
</evidence>
<dbReference type="VEuPathDB" id="FungiDB:C5L36_0A02550"/>
<accession>A0A2U9QXB1</accession>
<sequence>MIYRSLCRGKVIKRETCLRLFSASRVIYINPFLPIDPTEIATDLQTEDENKQKQCVQKAKGRIKHMLSQQRTINGKKNNSGSSGSGGPGGNEGGKNPDKNRKKRGWKSFWNSFSSLSKKLAEAGLITLASLGILVIGGMAYHKLYKQNVLWKIEESFNTGDSSLMIMQNREGIENGDGVLDTQLWAERLHQKLIDEIIKGEKRGRYYLLLGEKGTGKTSTVMESIKRVNGKDCAIIDCSSDVEIMRLRIGSALNFEFFEDYIGSLFSMKGPRETTPILDIERAFMKLEKILTERKKETSKPLILIFNNSHLIDSSLVELLQQKAEYFSSSGMLTTMFISDDYWLFEKLKILATRLQLINFEDAKFNSSIKIINRARLKRFNEFLSEDECKKIYTLIGGRPQHLNHVVSSQSYLDACEEVIQSEATWFLNNCTLLGADMDDDVVESGKFSTSAMLLMRELVELDRKKKKTKNKGAEVDPDDQVHLPELPLWRARQIMTRPDYIQEYDRRNIFTIDAHSNVRADSVPMMQAFHRIASSPNFDSLLQETIDRVSEIESLQRTREIVSKDLGHGKKYKLSTAREPGSYYITLEDESENAPFEMKVEDHEGERKKWWKRRWEAYLAGKDSKE</sequence>
<evidence type="ECO:0000256" key="1">
    <source>
        <dbReference type="SAM" id="MobiDB-lite"/>
    </source>
</evidence>
<dbReference type="SUPFAM" id="SSF52540">
    <property type="entry name" value="P-loop containing nucleoside triphosphate hydrolases"/>
    <property type="match status" value="1"/>
</dbReference>
<evidence type="ECO:0000313" key="5">
    <source>
        <dbReference type="Proteomes" id="UP000249293"/>
    </source>
</evidence>
<feature type="region of interest" description="Disordered" evidence="1">
    <location>
        <begin position="68"/>
        <end position="102"/>
    </location>
</feature>
<dbReference type="GeneID" id="40381362"/>
<dbReference type="Proteomes" id="UP000249293">
    <property type="component" value="Chromosome 1"/>
</dbReference>
<reference evidence="4 5" key="1">
    <citation type="submission" date="2018-06" db="EMBL/GenBank/DDBJ databases">
        <title>Population genomics shows no distinction between pathogenic Candida krusei and environmental Pichia kudriavzevii: One species, four names.</title>
        <authorList>
            <person name="Douglass A.P."/>
            <person name="Offei B."/>
            <person name="Braun-Galleani S."/>
            <person name="Coughlan A.Y."/>
            <person name="Martos A."/>
            <person name="Ortiz-Merino R.A."/>
            <person name="Byrne K.P."/>
            <person name="Wolfe K.H."/>
        </authorList>
    </citation>
    <scope>NUCLEOTIDE SEQUENCE [LARGE SCALE GENOMIC DNA]</scope>
    <source>
        <strain evidence="4 5">CBS573</strain>
    </source>
</reference>
<dbReference type="InterPro" id="IPR027417">
    <property type="entry name" value="P-loop_NTPase"/>
</dbReference>
<name>A0A2U9QXB1_PICKU</name>
<proteinExistence type="predicted"/>
<organism evidence="4 5">
    <name type="scientific">Pichia kudriavzevii</name>
    <name type="common">Yeast</name>
    <name type="synonym">Issatchenkia orientalis</name>
    <dbReference type="NCBI Taxonomy" id="4909"/>
    <lineage>
        <taxon>Eukaryota</taxon>
        <taxon>Fungi</taxon>
        <taxon>Dikarya</taxon>
        <taxon>Ascomycota</taxon>
        <taxon>Saccharomycotina</taxon>
        <taxon>Pichiomycetes</taxon>
        <taxon>Pichiales</taxon>
        <taxon>Pichiaceae</taxon>
        <taxon>Pichia</taxon>
    </lineage>
</organism>
<keyword evidence="5" id="KW-1185">Reference proteome</keyword>
<protein>
    <recommendedName>
        <fullName evidence="3">AAA protein C-terminal winged helix domain-containing protein</fullName>
    </recommendedName>
</protein>
<dbReference type="EMBL" id="CP028773">
    <property type="protein sequence ID" value="AWU73652.1"/>
    <property type="molecule type" value="Genomic_DNA"/>
</dbReference>
<keyword evidence="2" id="KW-0812">Transmembrane</keyword>
<dbReference type="KEGG" id="pkz:C5L36_0A02550"/>
<dbReference type="PANTHER" id="PTHR36168">
    <property type="entry name" value="CHROMOSOME 1, WHOLE GENOME SHOTGUN SEQUENCE"/>
    <property type="match status" value="1"/>
</dbReference>
<dbReference type="Pfam" id="PF24913">
    <property type="entry name" value="WHD_AAA_fung"/>
    <property type="match status" value="1"/>
</dbReference>
<dbReference type="InterPro" id="IPR056808">
    <property type="entry name" value="HTH_AAA"/>
</dbReference>
<gene>
    <name evidence="4" type="ORF">C5L36_0A02550</name>
</gene>
<feature type="compositionally biased region" description="Gly residues" evidence="1">
    <location>
        <begin position="83"/>
        <end position="93"/>
    </location>
</feature>
<dbReference type="Gene3D" id="3.40.50.300">
    <property type="entry name" value="P-loop containing nucleotide triphosphate hydrolases"/>
    <property type="match status" value="1"/>
</dbReference>
<keyword evidence="2" id="KW-0472">Membrane</keyword>
<feature type="domain" description="AAA protein C-terminal winged helix" evidence="3">
    <location>
        <begin position="429"/>
        <end position="554"/>
    </location>
</feature>
<feature type="transmembrane region" description="Helical" evidence="2">
    <location>
        <begin position="120"/>
        <end position="141"/>
    </location>
</feature>